<evidence type="ECO:0000313" key="3">
    <source>
        <dbReference type="Proteomes" id="UP000283269"/>
    </source>
</evidence>
<dbReference type="InParanoid" id="A0A409WGL2"/>
<dbReference type="EMBL" id="NHYD01003436">
    <property type="protein sequence ID" value="PPQ77580.1"/>
    <property type="molecule type" value="Genomic_DNA"/>
</dbReference>
<name>A0A409WGL2_PSICY</name>
<organism evidence="2 3">
    <name type="scientific">Psilocybe cyanescens</name>
    <dbReference type="NCBI Taxonomy" id="93625"/>
    <lineage>
        <taxon>Eukaryota</taxon>
        <taxon>Fungi</taxon>
        <taxon>Dikarya</taxon>
        <taxon>Basidiomycota</taxon>
        <taxon>Agaricomycotina</taxon>
        <taxon>Agaricomycetes</taxon>
        <taxon>Agaricomycetidae</taxon>
        <taxon>Agaricales</taxon>
        <taxon>Agaricineae</taxon>
        <taxon>Strophariaceae</taxon>
        <taxon>Psilocybe</taxon>
    </lineage>
</organism>
<protein>
    <recommendedName>
        <fullName evidence="1">DUF6699 domain-containing protein</fullName>
    </recommendedName>
</protein>
<dbReference type="InterPro" id="IPR046522">
    <property type="entry name" value="DUF6699"/>
</dbReference>
<sequence>MAYTQWTQDFEEYRESYRPLTRETRFLSHNTFFKFPEAQYAYNASGLPVSYMAPPPSQVIQYAQPQNSIAVRGKGTNSRRRKLRRDYYDRYTTISRTMTVLRSNDPYRPFSYSVPTASTVFLTRKPRHWRKGYKSPTSKGKFGNYLGKITSIVTRSPSSFRFPYRLNPLISHHSRHSTCIFYDIRVRPSPESGLLVMGSLQPASSDDVYQLATSPPTQRLLIWHPKLPWKIEIEASAPSGISVLDIWIGIHEQLRCTIGHHEYYTVELTSEDRQMLSDVFKQRCGGDAVEMVGGLRRVDFLGQDFCFAGLSRSYNETWEMKTMTPPRQRMMID</sequence>
<proteinExistence type="predicted"/>
<dbReference type="Pfam" id="PF20415">
    <property type="entry name" value="DUF6699"/>
    <property type="match status" value="1"/>
</dbReference>
<reference evidence="2 3" key="1">
    <citation type="journal article" date="2018" name="Evol. Lett.">
        <title>Horizontal gene cluster transfer increased hallucinogenic mushroom diversity.</title>
        <authorList>
            <person name="Reynolds H.T."/>
            <person name="Vijayakumar V."/>
            <person name="Gluck-Thaler E."/>
            <person name="Korotkin H.B."/>
            <person name="Matheny P.B."/>
            <person name="Slot J.C."/>
        </authorList>
    </citation>
    <scope>NUCLEOTIDE SEQUENCE [LARGE SCALE GENOMIC DNA]</scope>
    <source>
        <strain evidence="2 3">2631</strain>
    </source>
</reference>
<evidence type="ECO:0000259" key="1">
    <source>
        <dbReference type="Pfam" id="PF20415"/>
    </source>
</evidence>
<dbReference type="STRING" id="93625.A0A409WGL2"/>
<accession>A0A409WGL2</accession>
<dbReference type="AlphaFoldDB" id="A0A409WGL2"/>
<evidence type="ECO:0000313" key="2">
    <source>
        <dbReference type="EMBL" id="PPQ77580.1"/>
    </source>
</evidence>
<dbReference type="OrthoDB" id="3265169at2759"/>
<comment type="caution">
    <text evidence="2">The sequence shown here is derived from an EMBL/GenBank/DDBJ whole genome shotgun (WGS) entry which is preliminary data.</text>
</comment>
<gene>
    <name evidence="2" type="ORF">CVT25_011372</name>
</gene>
<feature type="domain" description="DUF6699" evidence="1">
    <location>
        <begin position="182"/>
        <end position="313"/>
    </location>
</feature>
<keyword evidence="3" id="KW-1185">Reference proteome</keyword>
<dbReference type="Proteomes" id="UP000283269">
    <property type="component" value="Unassembled WGS sequence"/>
</dbReference>